<dbReference type="GO" id="GO:0000160">
    <property type="term" value="P:phosphorelay signal transduction system"/>
    <property type="evidence" value="ECO:0007669"/>
    <property type="project" value="UniProtKB-KW"/>
</dbReference>
<dbReference type="Pfam" id="PF00072">
    <property type="entry name" value="Response_reg"/>
    <property type="match status" value="1"/>
</dbReference>
<keyword evidence="2" id="KW-0902">Two-component regulatory system</keyword>
<organism evidence="6 7">
    <name type="scientific">Parasutterella excrementihominis</name>
    <dbReference type="NCBI Taxonomy" id="487175"/>
    <lineage>
        <taxon>Bacteria</taxon>
        <taxon>Pseudomonadati</taxon>
        <taxon>Pseudomonadota</taxon>
        <taxon>Betaproteobacteria</taxon>
        <taxon>Burkholderiales</taxon>
        <taxon>Sutterellaceae</taxon>
        <taxon>Parasutterella</taxon>
    </lineage>
</organism>
<dbReference type="Pfam" id="PF00196">
    <property type="entry name" value="GerE"/>
    <property type="match status" value="1"/>
</dbReference>
<dbReference type="GO" id="GO:0006355">
    <property type="term" value="P:regulation of DNA-templated transcription"/>
    <property type="evidence" value="ECO:0007669"/>
    <property type="project" value="InterPro"/>
</dbReference>
<dbReference type="InterPro" id="IPR000792">
    <property type="entry name" value="Tscrpt_reg_LuxR_C"/>
</dbReference>
<protein>
    <submittedName>
        <fullName evidence="6">Response regulator</fullName>
    </submittedName>
</protein>
<dbReference type="GO" id="GO:0003677">
    <property type="term" value="F:DNA binding"/>
    <property type="evidence" value="ECO:0007669"/>
    <property type="project" value="UniProtKB-KW"/>
</dbReference>
<dbReference type="PROSITE" id="PS50043">
    <property type="entry name" value="HTH_LUXR_2"/>
    <property type="match status" value="1"/>
</dbReference>
<evidence type="ECO:0000256" key="3">
    <source>
        <dbReference type="ARBA" id="ARBA00023015"/>
    </source>
</evidence>
<keyword evidence="4" id="KW-0238">DNA-binding</keyword>
<dbReference type="SMART" id="SM00421">
    <property type="entry name" value="HTH_LUXR"/>
    <property type="match status" value="1"/>
</dbReference>
<proteinExistence type="predicted"/>
<dbReference type="CDD" id="cd17537">
    <property type="entry name" value="REC_FixJ"/>
    <property type="match status" value="1"/>
</dbReference>
<sequence length="207" mass="23571">MTISNSIIRIVDDEAVVRKALKFLLESEGWTVEAYEKGSEFLVEDRPSLIGCLILDVAMPEMNGLELYQRLRERKYAVPVIFLTGHGDVDMAVQAMKDGAIDFIQKPINEERLLSAVAKAVRYDETHRGWTISEEEEKKRFQTLTSREKQILSLIAKGLINKEVSERLGLSPRTIEVHRQKGLHKLGVQTVSELVRLLSHIEENALF</sequence>
<evidence type="ECO:0000256" key="5">
    <source>
        <dbReference type="ARBA" id="ARBA00023163"/>
    </source>
</evidence>
<dbReference type="Proteomes" id="UP000462362">
    <property type="component" value="Unassembled WGS sequence"/>
</dbReference>
<dbReference type="InterPro" id="IPR011006">
    <property type="entry name" value="CheY-like_superfamily"/>
</dbReference>
<accession>A0A6I3S857</accession>
<dbReference type="InterPro" id="IPR001789">
    <property type="entry name" value="Sig_transdc_resp-reg_receiver"/>
</dbReference>
<dbReference type="PROSITE" id="PS50110">
    <property type="entry name" value="RESPONSE_REGULATORY"/>
    <property type="match status" value="1"/>
</dbReference>
<evidence type="ECO:0000313" key="6">
    <source>
        <dbReference type="EMBL" id="MTU44352.1"/>
    </source>
</evidence>
<dbReference type="SMART" id="SM00448">
    <property type="entry name" value="REC"/>
    <property type="match status" value="1"/>
</dbReference>
<dbReference type="SUPFAM" id="SSF46894">
    <property type="entry name" value="C-terminal effector domain of the bipartite response regulators"/>
    <property type="match status" value="1"/>
</dbReference>
<dbReference type="RefSeq" id="WP_149889047.1">
    <property type="nucleotide sequence ID" value="NZ_JAXXAX010000027.1"/>
</dbReference>
<gene>
    <name evidence="6" type="ORF">GMD42_12210</name>
</gene>
<dbReference type="PRINTS" id="PR00038">
    <property type="entry name" value="HTHLUXR"/>
</dbReference>
<dbReference type="InterPro" id="IPR016032">
    <property type="entry name" value="Sig_transdc_resp-reg_C-effctor"/>
</dbReference>
<dbReference type="InterPro" id="IPR036388">
    <property type="entry name" value="WH-like_DNA-bd_sf"/>
</dbReference>
<evidence type="ECO:0000313" key="7">
    <source>
        <dbReference type="Proteomes" id="UP000462362"/>
    </source>
</evidence>
<dbReference type="PANTHER" id="PTHR44688">
    <property type="entry name" value="DNA-BINDING TRANSCRIPTIONAL ACTIVATOR DEVR_DOSR"/>
    <property type="match status" value="1"/>
</dbReference>
<dbReference type="Gene3D" id="1.10.10.10">
    <property type="entry name" value="Winged helix-like DNA-binding domain superfamily/Winged helix DNA-binding domain"/>
    <property type="match status" value="1"/>
</dbReference>
<evidence type="ECO:0000256" key="2">
    <source>
        <dbReference type="ARBA" id="ARBA00023012"/>
    </source>
</evidence>
<dbReference type="CDD" id="cd06170">
    <property type="entry name" value="LuxR_C_like"/>
    <property type="match status" value="1"/>
</dbReference>
<dbReference type="FunFam" id="3.40.50.2300:FF:000018">
    <property type="entry name" value="DNA-binding transcriptional regulator NtrC"/>
    <property type="match status" value="1"/>
</dbReference>
<name>A0A6I3S857_9BURK</name>
<evidence type="ECO:0000256" key="4">
    <source>
        <dbReference type="ARBA" id="ARBA00023125"/>
    </source>
</evidence>
<comment type="caution">
    <text evidence="6">The sequence shown here is derived from an EMBL/GenBank/DDBJ whole genome shotgun (WGS) entry which is preliminary data.</text>
</comment>
<keyword evidence="5" id="KW-0804">Transcription</keyword>
<evidence type="ECO:0000256" key="1">
    <source>
        <dbReference type="ARBA" id="ARBA00022553"/>
    </source>
</evidence>
<dbReference type="Gene3D" id="3.40.50.2300">
    <property type="match status" value="1"/>
</dbReference>
<dbReference type="SUPFAM" id="SSF52172">
    <property type="entry name" value="CheY-like"/>
    <property type="match status" value="1"/>
</dbReference>
<reference evidence="6 7" key="1">
    <citation type="journal article" date="2019" name="Nat. Med.">
        <title>A library of human gut bacterial isolates paired with longitudinal multiomics data enables mechanistic microbiome research.</title>
        <authorList>
            <person name="Poyet M."/>
            <person name="Groussin M."/>
            <person name="Gibbons S.M."/>
            <person name="Avila-Pacheco J."/>
            <person name="Jiang X."/>
            <person name="Kearney S.M."/>
            <person name="Perrotta A.R."/>
            <person name="Berdy B."/>
            <person name="Zhao S."/>
            <person name="Lieberman T.D."/>
            <person name="Swanson P.K."/>
            <person name="Smith M."/>
            <person name="Roesemann S."/>
            <person name="Alexander J.E."/>
            <person name="Rich S.A."/>
            <person name="Livny J."/>
            <person name="Vlamakis H."/>
            <person name="Clish C."/>
            <person name="Bullock K."/>
            <person name="Deik A."/>
            <person name="Scott J."/>
            <person name="Pierce K.A."/>
            <person name="Xavier R.J."/>
            <person name="Alm E.J."/>
        </authorList>
    </citation>
    <scope>NUCLEOTIDE SEQUENCE [LARGE SCALE GENOMIC DNA]</scope>
    <source>
        <strain evidence="6 7">BIOML-A2</strain>
    </source>
</reference>
<dbReference type="EMBL" id="WNCL01000065">
    <property type="protein sequence ID" value="MTU44352.1"/>
    <property type="molecule type" value="Genomic_DNA"/>
</dbReference>
<keyword evidence="3" id="KW-0805">Transcription regulation</keyword>
<keyword evidence="1" id="KW-0597">Phosphoprotein</keyword>
<dbReference type="AlphaFoldDB" id="A0A6I3S857"/>
<dbReference type="PANTHER" id="PTHR44688:SF16">
    <property type="entry name" value="DNA-BINDING TRANSCRIPTIONAL ACTIVATOR DEVR_DOSR"/>
    <property type="match status" value="1"/>
</dbReference>